<gene>
    <name evidence="2" type="ORF">LZ495_43160</name>
</gene>
<dbReference type="Proteomes" id="UP001165378">
    <property type="component" value="Unassembled WGS sequence"/>
</dbReference>
<organism evidence="2 3">
    <name type="scientific">Yinghuangia soli</name>
    <dbReference type="NCBI Taxonomy" id="2908204"/>
    <lineage>
        <taxon>Bacteria</taxon>
        <taxon>Bacillati</taxon>
        <taxon>Actinomycetota</taxon>
        <taxon>Actinomycetes</taxon>
        <taxon>Kitasatosporales</taxon>
        <taxon>Streptomycetaceae</taxon>
        <taxon>Yinghuangia</taxon>
    </lineage>
</organism>
<accession>A0AA41QAP6</accession>
<evidence type="ECO:0000313" key="3">
    <source>
        <dbReference type="Proteomes" id="UP001165378"/>
    </source>
</evidence>
<dbReference type="RefSeq" id="WP_235058783.1">
    <property type="nucleotide sequence ID" value="NZ_JAKFHA010000071.1"/>
</dbReference>
<comment type="caution">
    <text evidence="2">The sequence shown here is derived from an EMBL/GenBank/DDBJ whole genome shotgun (WGS) entry which is preliminary data.</text>
</comment>
<dbReference type="AlphaFoldDB" id="A0AA41QAP6"/>
<dbReference type="InterPro" id="IPR007278">
    <property type="entry name" value="DUF397"/>
</dbReference>
<sequence>MSTDRTPMPTATWFKSSYSSGNTDEQCIETAGLGTSVGIRDSKDLAQGHLTVPKSAWASLIDTITS</sequence>
<name>A0AA41QAP6_9ACTN</name>
<proteinExistence type="predicted"/>
<dbReference type="EMBL" id="JAKFHA010000071">
    <property type="protein sequence ID" value="MCF2533990.1"/>
    <property type="molecule type" value="Genomic_DNA"/>
</dbReference>
<protein>
    <submittedName>
        <fullName evidence="2">DUF397 domain-containing protein</fullName>
    </submittedName>
</protein>
<dbReference type="Pfam" id="PF04149">
    <property type="entry name" value="DUF397"/>
    <property type="match status" value="1"/>
</dbReference>
<keyword evidence="3" id="KW-1185">Reference proteome</keyword>
<evidence type="ECO:0000259" key="1">
    <source>
        <dbReference type="Pfam" id="PF04149"/>
    </source>
</evidence>
<feature type="domain" description="DUF397" evidence="1">
    <location>
        <begin position="11"/>
        <end position="64"/>
    </location>
</feature>
<reference evidence="2" key="1">
    <citation type="submission" date="2022-01" db="EMBL/GenBank/DDBJ databases">
        <title>Genome-Based Taxonomic Classification of the Phylum Actinobacteria.</title>
        <authorList>
            <person name="Gao Y."/>
        </authorList>
    </citation>
    <scope>NUCLEOTIDE SEQUENCE</scope>
    <source>
        <strain evidence="2">KLBMP 8922</strain>
    </source>
</reference>
<evidence type="ECO:0000313" key="2">
    <source>
        <dbReference type="EMBL" id="MCF2533990.1"/>
    </source>
</evidence>